<feature type="region of interest" description="Disordered" evidence="1">
    <location>
        <begin position="80"/>
        <end position="108"/>
    </location>
</feature>
<reference evidence="2 3" key="1">
    <citation type="submission" date="2020-02" db="EMBL/GenBank/DDBJ databases">
        <authorList>
            <person name="Ma Q."/>
            <person name="Huang Y."/>
            <person name="Song X."/>
            <person name="Pei D."/>
        </authorList>
    </citation>
    <scope>NUCLEOTIDE SEQUENCE [LARGE SCALE GENOMIC DNA]</scope>
    <source>
        <strain evidence="2">Sxm20200214</strain>
        <tissue evidence="2">Leaf</tissue>
    </source>
</reference>
<dbReference type="PANTHER" id="PTHR31016:SF20">
    <property type="entry name" value="HEAT-INDUCIBLE TRANSCRIPTION REPRESSOR-RELATED"/>
    <property type="match status" value="1"/>
</dbReference>
<accession>A0A8X7VZ89</accession>
<dbReference type="EMBL" id="JAAMPC010000003">
    <property type="protein sequence ID" value="KAG2320631.1"/>
    <property type="molecule type" value="Genomic_DNA"/>
</dbReference>
<dbReference type="PANTHER" id="PTHR31016">
    <property type="entry name" value="OS04G0228100 PROTEIN"/>
    <property type="match status" value="1"/>
</dbReference>
<dbReference type="AlphaFoldDB" id="A0A8X7VZ89"/>
<evidence type="ECO:0000313" key="2">
    <source>
        <dbReference type="EMBL" id="KAG2320631.1"/>
    </source>
</evidence>
<keyword evidence="3" id="KW-1185">Reference proteome</keyword>
<organism evidence="2 3">
    <name type="scientific">Brassica carinata</name>
    <name type="common">Ethiopian mustard</name>
    <name type="synonym">Abyssinian cabbage</name>
    <dbReference type="NCBI Taxonomy" id="52824"/>
    <lineage>
        <taxon>Eukaryota</taxon>
        <taxon>Viridiplantae</taxon>
        <taxon>Streptophyta</taxon>
        <taxon>Embryophyta</taxon>
        <taxon>Tracheophyta</taxon>
        <taxon>Spermatophyta</taxon>
        <taxon>Magnoliopsida</taxon>
        <taxon>eudicotyledons</taxon>
        <taxon>Gunneridae</taxon>
        <taxon>Pentapetalae</taxon>
        <taxon>rosids</taxon>
        <taxon>malvids</taxon>
        <taxon>Brassicales</taxon>
        <taxon>Brassicaceae</taxon>
        <taxon>Brassiceae</taxon>
        <taxon>Brassica</taxon>
    </lineage>
</organism>
<dbReference type="Proteomes" id="UP000886595">
    <property type="component" value="Unassembled WGS sequence"/>
</dbReference>
<gene>
    <name evidence="2" type="ORF">Bca52824_013844</name>
</gene>
<name>A0A8X7VZ89_BRACI</name>
<sequence length="126" mass="13972">MTKNESCGFWGILDQKAKSILKEDEEEHQQNIVVVSEPNPRIRKSIDKITMSLNQIGNSFEIEEGRTMVVFQIKRKGSDIMDSSDSVGSNSQWQPLMQPNAHASQLKASPDVAMATTAKANSSYAN</sequence>
<feature type="compositionally biased region" description="Polar residues" evidence="1">
    <location>
        <begin position="81"/>
        <end position="107"/>
    </location>
</feature>
<comment type="caution">
    <text evidence="2">The sequence shown here is derived from an EMBL/GenBank/DDBJ whole genome shotgun (WGS) entry which is preliminary data.</text>
</comment>
<protein>
    <submittedName>
        <fullName evidence="2">Uncharacterized protein</fullName>
    </submittedName>
</protein>
<proteinExistence type="predicted"/>
<evidence type="ECO:0000256" key="1">
    <source>
        <dbReference type="SAM" id="MobiDB-lite"/>
    </source>
</evidence>
<evidence type="ECO:0000313" key="3">
    <source>
        <dbReference type="Proteomes" id="UP000886595"/>
    </source>
</evidence>